<dbReference type="AlphaFoldDB" id="A0A1H1DPE5"/>
<keyword evidence="2" id="KW-0238">DNA-binding</keyword>
<sequence>MSMANLDGLVSAPQAAELLGISVKTLYRNSYVYDDFPRPVKVGRTVLYDPTALHAWRHEHPPRRSTK</sequence>
<feature type="domain" description="Helix-turn-helix" evidence="1">
    <location>
        <begin position="10"/>
        <end position="58"/>
    </location>
</feature>
<dbReference type="InterPro" id="IPR036388">
    <property type="entry name" value="WH-like_DNA-bd_sf"/>
</dbReference>
<dbReference type="GO" id="GO:0003677">
    <property type="term" value="F:DNA binding"/>
    <property type="evidence" value="ECO:0007669"/>
    <property type="project" value="UniProtKB-KW"/>
</dbReference>
<dbReference type="Proteomes" id="UP000199301">
    <property type="component" value="Unassembled WGS sequence"/>
</dbReference>
<dbReference type="SUPFAM" id="SSF46955">
    <property type="entry name" value="Putative DNA-binding domain"/>
    <property type="match status" value="1"/>
</dbReference>
<dbReference type="InterPro" id="IPR009061">
    <property type="entry name" value="DNA-bd_dom_put_sf"/>
</dbReference>
<name>A0A1H1DPE5_9ACTN</name>
<dbReference type="EMBL" id="FNKO01000002">
    <property type="protein sequence ID" value="SDQ78375.1"/>
    <property type="molecule type" value="Genomic_DNA"/>
</dbReference>
<organism evidence="2 3">
    <name type="scientific">Actinopolyspora saharensis</name>
    <dbReference type="NCBI Taxonomy" id="995062"/>
    <lineage>
        <taxon>Bacteria</taxon>
        <taxon>Bacillati</taxon>
        <taxon>Actinomycetota</taxon>
        <taxon>Actinomycetes</taxon>
        <taxon>Actinopolysporales</taxon>
        <taxon>Actinopolysporaceae</taxon>
        <taxon>Actinopolyspora</taxon>
    </lineage>
</organism>
<dbReference type="InterPro" id="IPR041657">
    <property type="entry name" value="HTH_17"/>
</dbReference>
<gene>
    <name evidence="2" type="ORF">SAMN04489718_2175</name>
</gene>
<accession>A0A1H1DPE5</accession>
<protein>
    <submittedName>
        <fullName evidence="2">Predicted DNA-binding transcriptional regulator AlpA</fullName>
    </submittedName>
</protein>
<dbReference type="Pfam" id="PF12728">
    <property type="entry name" value="HTH_17"/>
    <property type="match status" value="1"/>
</dbReference>
<dbReference type="Gene3D" id="1.10.10.10">
    <property type="entry name" value="Winged helix-like DNA-binding domain superfamily/Winged helix DNA-binding domain"/>
    <property type="match status" value="1"/>
</dbReference>
<reference evidence="3" key="1">
    <citation type="submission" date="2016-10" db="EMBL/GenBank/DDBJ databases">
        <authorList>
            <person name="Varghese N."/>
            <person name="Submissions S."/>
        </authorList>
    </citation>
    <scope>NUCLEOTIDE SEQUENCE [LARGE SCALE GENOMIC DNA]</scope>
    <source>
        <strain evidence="3">DSM 45459</strain>
    </source>
</reference>
<proteinExistence type="predicted"/>
<keyword evidence="3" id="KW-1185">Reference proteome</keyword>
<evidence type="ECO:0000313" key="3">
    <source>
        <dbReference type="Proteomes" id="UP000199301"/>
    </source>
</evidence>
<dbReference type="STRING" id="995062.SAMN04489718_2175"/>
<evidence type="ECO:0000313" key="2">
    <source>
        <dbReference type="EMBL" id="SDQ78375.1"/>
    </source>
</evidence>
<evidence type="ECO:0000259" key="1">
    <source>
        <dbReference type="Pfam" id="PF12728"/>
    </source>
</evidence>